<feature type="non-terminal residue" evidence="2">
    <location>
        <position position="45"/>
    </location>
</feature>
<reference evidence="2 3" key="1">
    <citation type="submission" date="2016-01" db="EMBL/GenBank/DDBJ databases">
        <authorList>
            <person name="Oliw E.H."/>
        </authorList>
    </citation>
    <scope>NUCLEOTIDE SEQUENCE [LARGE SCALE GENOMIC DNA]</scope>
    <source>
        <strain evidence="2 3">KA00635</strain>
    </source>
</reference>
<keyword evidence="1" id="KW-0472">Membrane</keyword>
<keyword evidence="1" id="KW-0812">Transmembrane</keyword>
<evidence type="ECO:0000313" key="3">
    <source>
        <dbReference type="Proteomes" id="UP000070422"/>
    </source>
</evidence>
<feature type="transmembrane region" description="Helical" evidence="1">
    <location>
        <begin position="12"/>
        <end position="37"/>
    </location>
</feature>
<gene>
    <name evidence="2" type="ORF">HMPREF3187_00783</name>
</gene>
<name>A0A133XZX9_9LACT</name>
<dbReference type="AlphaFoldDB" id="A0A133XZX9"/>
<dbReference type="PATRIC" id="fig|87541.4.peg.777"/>
<organism evidence="2 3">
    <name type="scientific">Aerococcus christensenii</name>
    <dbReference type="NCBI Taxonomy" id="87541"/>
    <lineage>
        <taxon>Bacteria</taxon>
        <taxon>Bacillati</taxon>
        <taxon>Bacillota</taxon>
        <taxon>Bacilli</taxon>
        <taxon>Lactobacillales</taxon>
        <taxon>Aerococcaceae</taxon>
        <taxon>Aerococcus</taxon>
    </lineage>
</organism>
<dbReference type="Proteomes" id="UP000070422">
    <property type="component" value="Unassembled WGS sequence"/>
</dbReference>
<protein>
    <submittedName>
        <fullName evidence="2">Uncharacterized protein</fullName>
    </submittedName>
</protein>
<keyword evidence="1" id="KW-1133">Transmembrane helix</keyword>
<dbReference type="EMBL" id="LSCQ01000041">
    <property type="protein sequence ID" value="KXB36491.1"/>
    <property type="molecule type" value="Genomic_DNA"/>
</dbReference>
<evidence type="ECO:0000256" key="1">
    <source>
        <dbReference type="SAM" id="Phobius"/>
    </source>
</evidence>
<proteinExistence type="predicted"/>
<comment type="caution">
    <text evidence="2">The sequence shown here is derived from an EMBL/GenBank/DDBJ whole genome shotgun (WGS) entry which is preliminary data.</text>
</comment>
<accession>A0A133XZX9</accession>
<evidence type="ECO:0000313" key="2">
    <source>
        <dbReference type="EMBL" id="KXB36491.1"/>
    </source>
</evidence>
<sequence>MIEFSKKLQKKPLRVTQVLFLAFVIWFAATFLIYPLWRVVIQTFF</sequence>